<reference evidence="2 3" key="1">
    <citation type="submission" date="2020-08" db="EMBL/GenBank/DDBJ databases">
        <title>Sequencing the genomes of 1000 actinobacteria strains.</title>
        <authorList>
            <person name="Klenk H.-P."/>
        </authorList>
    </citation>
    <scope>NUCLEOTIDE SEQUENCE [LARGE SCALE GENOMIC DNA]</scope>
    <source>
        <strain evidence="2 3">DSM 45823</strain>
    </source>
</reference>
<dbReference type="Pfam" id="PF00903">
    <property type="entry name" value="Glyoxalase"/>
    <property type="match status" value="1"/>
</dbReference>
<protein>
    <submittedName>
        <fullName evidence="2">Catechol 2,3-dioxygenase-like lactoylglutathione lyase family enzyme</fullName>
    </submittedName>
</protein>
<accession>A0A7W3R820</accession>
<name>A0A7W3R820_9ACTN</name>
<dbReference type="CDD" id="cd08351">
    <property type="entry name" value="ChaP_like"/>
    <property type="match status" value="1"/>
</dbReference>
<keyword evidence="3" id="KW-1185">Reference proteome</keyword>
<keyword evidence="2" id="KW-0223">Dioxygenase</keyword>
<dbReference type="AlphaFoldDB" id="A0A7W3R820"/>
<dbReference type="GO" id="GO:0016829">
    <property type="term" value="F:lyase activity"/>
    <property type="evidence" value="ECO:0007669"/>
    <property type="project" value="UniProtKB-KW"/>
</dbReference>
<dbReference type="InterPro" id="IPR037523">
    <property type="entry name" value="VOC_core"/>
</dbReference>
<evidence type="ECO:0000259" key="1">
    <source>
        <dbReference type="PROSITE" id="PS51819"/>
    </source>
</evidence>
<dbReference type="GO" id="GO:0051213">
    <property type="term" value="F:dioxygenase activity"/>
    <property type="evidence" value="ECO:0007669"/>
    <property type="project" value="UniProtKB-KW"/>
</dbReference>
<keyword evidence="2" id="KW-0560">Oxidoreductase</keyword>
<evidence type="ECO:0000313" key="2">
    <source>
        <dbReference type="EMBL" id="MBA9003241.1"/>
    </source>
</evidence>
<evidence type="ECO:0000313" key="3">
    <source>
        <dbReference type="Proteomes" id="UP000539313"/>
    </source>
</evidence>
<sequence>MPRRTDRGAADGRHDRGDAMPIQLSRIIIFAKDKRASARFLTDLLDLDDPAPAGIFVAVRLADGVTLHYAQPAADFPRQRYTFLVGEDDFDAIYARVRDQGLTFWADPYRRTAGQIAVHDGRGLYVDDPSGHILEIVTRTTW</sequence>
<dbReference type="Gene3D" id="3.10.180.10">
    <property type="entry name" value="2,3-Dihydroxybiphenyl 1,2-Dioxygenase, domain 1"/>
    <property type="match status" value="1"/>
</dbReference>
<gene>
    <name evidence="2" type="ORF">HNR21_002123</name>
</gene>
<comment type="caution">
    <text evidence="2">The sequence shown here is derived from an EMBL/GenBank/DDBJ whole genome shotgun (WGS) entry which is preliminary data.</text>
</comment>
<proteinExistence type="predicted"/>
<keyword evidence="2" id="KW-0456">Lyase</keyword>
<dbReference type="InterPro" id="IPR029068">
    <property type="entry name" value="Glyas_Bleomycin-R_OHBP_Dase"/>
</dbReference>
<dbReference type="SUPFAM" id="SSF54593">
    <property type="entry name" value="Glyoxalase/Bleomycin resistance protein/Dihydroxybiphenyl dioxygenase"/>
    <property type="match status" value="1"/>
</dbReference>
<dbReference type="Proteomes" id="UP000539313">
    <property type="component" value="Unassembled WGS sequence"/>
</dbReference>
<feature type="domain" description="VOC" evidence="1">
    <location>
        <begin position="23"/>
        <end position="139"/>
    </location>
</feature>
<dbReference type="InterPro" id="IPR004360">
    <property type="entry name" value="Glyas_Fos-R_dOase_dom"/>
</dbReference>
<dbReference type="EMBL" id="JACJII010000001">
    <property type="protein sequence ID" value="MBA9003241.1"/>
    <property type="molecule type" value="Genomic_DNA"/>
</dbReference>
<dbReference type="RefSeq" id="WP_233358916.1">
    <property type="nucleotide sequence ID" value="NZ_JACJII010000001.1"/>
</dbReference>
<dbReference type="PROSITE" id="PS51819">
    <property type="entry name" value="VOC"/>
    <property type="match status" value="1"/>
</dbReference>
<organism evidence="2 3">
    <name type="scientific">Thermomonospora cellulosilytica</name>
    <dbReference type="NCBI Taxonomy" id="1411118"/>
    <lineage>
        <taxon>Bacteria</taxon>
        <taxon>Bacillati</taxon>
        <taxon>Actinomycetota</taxon>
        <taxon>Actinomycetes</taxon>
        <taxon>Streptosporangiales</taxon>
        <taxon>Thermomonosporaceae</taxon>
        <taxon>Thermomonospora</taxon>
    </lineage>
</organism>